<comment type="function">
    <text evidence="6 8 9">Necessary for efficient RNA polymerase transcription elongation past template-encoded arresting sites. The arresting sites in DNA have the property of trapping a certain fraction of elongating RNA polymerases that pass through, resulting in locked ternary complexes. Cleavage of the nascent transcript by cleavage factors such as GreA or GreB allows the resumption of elongation from the new 3'terminus. GreA releases sequences of 2 to 3 nucleotides.</text>
</comment>
<dbReference type="GO" id="GO:0003677">
    <property type="term" value="F:DNA binding"/>
    <property type="evidence" value="ECO:0007669"/>
    <property type="project" value="UniProtKB-UniRule"/>
</dbReference>
<dbReference type="PANTHER" id="PTHR30437">
    <property type="entry name" value="TRANSCRIPTION ELONGATION FACTOR GREA"/>
    <property type="match status" value="1"/>
</dbReference>
<dbReference type="InterPro" id="IPR036953">
    <property type="entry name" value="GreA/GreB_C_sf"/>
</dbReference>
<dbReference type="InParanoid" id="Q8EW38"/>
<dbReference type="Gene3D" id="1.10.287.180">
    <property type="entry name" value="Transcription elongation factor, GreA/GreB, N-terminal domain"/>
    <property type="match status" value="1"/>
</dbReference>
<evidence type="ECO:0000256" key="8">
    <source>
        <dbReference type="HAMAP-Rule" id="MF_00105"/>
    </source>
</evidence>
<evidence type="ECO:0000256" key="6">
    <source>
        <dbReference type="ARBA" id="ARBA00024916"/>
    </source>
</evidence>
<keyword evidence="13" id="KW-1185">Reference proteome</keyword>
<feature type="domain" description="Transcription elongation factor GreA/GreB C-terminal" evidence="10">
    <location>
        <begin position="87"/>
        <end position="160"/>
    </location>
</feature>
<dbReference type="Pfam" id="PF03449">
    <property type="entry name" value="GreA_GreB_N"/>
    <property type="match status" value="1"/>
</dbReference>
<dbReference type="HAMAP" id="MF_00105">
    <property type="entry name" value="GreA_GreB"/>
    <property type="match status" value="1"/>
</dbReference>
<reference evidence="12 13" key="1">
    <citation type="journal article" date="2002" name="Nucleic Acids Res.">
        <title>The complete genomic sequence of Mycoplasma penetrans, an intracellular bacterial pathogen in humans.</title>
        <authorList>
            <person name="Sasaki Y."/>
            <person name="Ishikawa J."/>
            <person name="Yamashita A."/>
            <person name="Oshima K."/>
            <person name="Kenri T."/>
            <person name="Furuya K."/>
            <person name="Yoshino C."/>
            <person name="Horino A."/>
            <person name="Shiba T."/>
            <person name="Sasaki T."/>
            <person name="Hattori M."/>
        </authorList>
    </citation>
    <scope>NUCLEOTIDE SEQUENCE [LARGE SCALE GENOMIC DNA]</scope>
    <source>
        <strain evidence="12 13">HF-2</strain>
    </source>
</reference>
<evidence type="ECO:0000256" key="9">
    <source>
        <dbReference type="RuleBase" id="RU000556"/>
    </source>
</evidence>
<evidence type="ECO:0000259" key="10">
    <source>
        <dbReference type="Pfam" id="PF01272"/>
    </source>
</evidence>
<dbReference type="SUPFAM" id="SSF46557">
    <property type="entry name" value="GreA transcript cleavage protein, N-terminal domain"/>
    <property type="match status" value="1"/>
</dbReference>
<evidence type="ECO:0000256" key="7">
    <source>
        <dbReference type="ARBA" id="ARBA00030776"/>
    </source>
</evidence>
<feature type="domain" description="Transcription elongation factor GreA/GreB N-terminal" evidence="11">
    <location>
        <begin position="7"/>
        <end position="76"/>
    </location>
</feature>
<dbReference type="InterPro" id="IPR006359">
    <property type="entry name" value="Tscrpt_elong_fac_GreA"/>
</dbReference>
<dbReference type="GO" id="GO:0070063">
    <property type="term" value="F:RNA polymerase binding"/>
    <property type="evidence" value="ECO:0007669"/>
    <property type="project" value="InterPro"/>
</dbReference>
<protein>
    <recommendedName>
        <fullName evidence="2 8">Transcription elongation factor GreA</fullName>
    </recommendedName>
    <alternativeName>
        <fullName evidence="7 8">Transcript cleavage factor GreA</fullName>
    </alternativeName>
</protein>
<evidence type="ECO:0000256" key="1">
    <source>
        <dbReference type="ARBA" id="ARBA00008213"/>
    </source>
</evidence>
<keyword evidence="12" id="KW-0648">Protein biosynthesis</keyword>
<gene>
    <name evidence="8" type="primary">greA</name>
    <name evidence="12" type="ordered locus">MYPE3670</name>
</gene>
<dbReference type="PANTHER" id="PTHR30437:SF4">
    <property type="entry name" value="TRANSCRIPTION ELONGATION FACTOR GREA"/>
    <property type="match status" value="1"/>
</dbReference>
<evidence type="ECO:0000256" key="5">
    <source>
        <dbReference type="ARBA" id="ARBA00023163"/>
    </source>
</evidence>
<comment type="similarity">
    <text evidence="1 8 9">Belongs to the GreA/GreB family.</text>
</comment>
<keyword evidence="3 8" id="KW-0805">Transcription regulation</keyword>
<dbReference type="FunFam" id="1.10.287.180:FF:000001">
    <property type="entry name" value="Transcription elongation factor GreA"/>
    <property type="match status" value="1"/>
</dbReference>
<evidence type="ECO:0000259" key="11">
    <source>
        <dbReference type="Pfam" id="PF03449"/>
    </source>
</evidence>
<keyword evidence="12" id="KW-0251">Elongation factor</keyword>
<evidence type="ECO:0000313" key="12">
    <source>
        <dbReference type="EMBL" id="BAC44158.1"/>
    </source>
</evidence>
<dbReference type="EMBL" id="BA000026">
    <property type="protein sequence ID" value="BAC44158.1"/>
    <property type="molecule type" value="Genomic_DNA"/>
</dbReference>
<dbReference type="PROSITE" id="PS00829">
    <property type="entry name" value="GREAB_1"/>
    <property type="match status" value="1"/>
</dbReference>
<keyword evidence="4 8" id="KW-0238">DNA-binding</keyword>
<dbReference type="STRING" id="272633.gene:10731479"/>
<dbReference type="SUPFAM" id="SSF54534">
    <property type="entry name" value="FKBP-like"/>
    <property type="match status" value="1"/>
</dbReference>
<dbReference type="AlphaFoldDB" id="Q8EW38"/>
<sequence>MAAKKNLMTESGKKELEKELKYLIDVRRPEIIKQIQEAREQGDLSENADYDAAKNFQAQIESRIKEIQNILNNTKIIKEEKSSGSNEKKVHVGATVTIKDYSDGESHTYKIVGPIESDPSQNKISNECPLAKCIMGKKVGEESYVKGIDHPYKVKVVDITN</sequence>
<keyword evidence="5 8" id="KW-0804">Transcription</keyword>
<dbReference type="Pfam" id="PF01272">
    <property type="entry name" value="GreA_GreB"/>
    <property type="match status" value="1"/>
</dbReference>
<dbReference type="InterPro" id="IPR001437">
    <property type="entry name" value="Tscrpt_elong_fac_GreA/B_C"/>
</dbReference>
<dbReference type="GO" id="GO:0006354">
    <property type="term" value="P:DNA-templated transcription elongation"/>
    <property type="evidence" value="ECO:0007669"/>
    <property type="project" value="TreeGrafter"/>
</dbReference>
<dbReference type="GO" id="GO:0003746">
    <property type="term" value="F:translation elongation factor activity"/>
    <property type="evidence" value="ECO:0007669"/>
    <property type="project" value="UniProtKB-KW"/>
</dbReference>
<dbReference type="GO" id="GO:0032784">
    <property type="term" value="P:regulation of DNA-templated transcription elongation"/>
    <property type="evidence" value="ECO:0007669"/>
    <property type="project" value="UniProtKB-UniRule"/>
</dbReference>
<accession>Q8EW38</accession>
<dbReference type="KEGG" id="mpe:MYPE3670"/>
<dbReference type="FunCoup" id="Q8EW38">
    <property type="interactions" value="135"/>
</dbReference>
<dbReference type="InterPro" id="IPR028624">
    <property type="entry name" value="Tscrpt_elong_fac_GreA/B"/>
</dbReference>
<name>Q8EW38_MALP2</name>
<dbReference type="InterPro" id="IPR018151">
    <property type="entry name" value="TF_GreA/GreB_CS"/>
</dbReference>
<dbReference type="InterPro" id="IPR023459">
    <property type="entry name" value="Tscrpt_elong_fac_GreA/B_fam"/>
</dbReference>
<dbReference type="HOGENOM" id="CLU_101379_2_1_14"/>
<dbReference type="NCBIfam" id="TIGR01462">
    <property type="entry name" value="greA"/>
    <property type="match status" value="1"/>
</dbReference>
<organism evidence="12 13">
    <name type="scientific">Malacoplasma penetrans (strain HF-2)</name>
    <name type="common">Mycoplasma penetrans</name>
    <dbReference type="NCBI Taxonomy" id="272633"/>
    <lineage>
        <taxon>Bacteria</taxon>
        <taxon>Bacillati</taxon>
        <taxon>Mycoplasmatota</taxon>
        <taxon>Mycoplasmoidales</taxon>
        <taxon>Mycoplasmoidaceae</taxon>
        <taxon>Malacoplasma</taxon>
    </lineage>
</organism>
<proteinExistence type="inferred from homology"/>
<evidence type="ECO:0000313" key="13">
    <source>
        <dbReference type="Proteomes" id="UP000002522"/>
    </source>
</evidence>
<dbReference type="PIRSF" id="PIRSF006092">
    <property type="entry name" value="GreA_GreB"/>
    <property type="match status" value="1"/>
</dbReference>
<dbReference type="RefSeq" id="WP_011077194.1">
    <property type="nucleotide sequence ID" value="NC_004432.1"/>
</dbReference>
<evidence type="ECO:0000256" key="3">
    <source>
        <dbReference type="ARBA" id="ARBA00023015"/>
    </source>
</evidence>
<dbReference type="InterPro" id="IPR036805">
    <property type="entry name" value="Tscrpt_elong_fac_GreA/B_N_sf"/>
</dbReference>
<dbReference type="Gene3D" id="3.10.50.30">
    <property type="entry name" value="Transcription elongation factor, GreA/GreB, C-terminal domain"/>
    <property type="match status" value="1"/>
</dbReference>
<dbReference type="InterPro" id="IPR022691">
    <property type="entry name" value="Tscrpt_elong_fac_GreA/B_N"/>
</dbReference>
<dbReference type="Proteomes" id="UP000002522">
    <property type="component" value="Chromosome"/>
</dbReference>
<dbReference type="eggNOG" id="COG0782">
    <property type="taxonomic scope" value="Bacteria"/>
</dbReference>
<evidence type="ECO:0000256" key="4">
    <source>
        <dbReference type="ARBA" id="ARBA00023125"/>
    </source>
</evidence>
<evidence type="ECO:0000256" key="2">
    <source>
        <dbReference type="ARBA" id="ARBA00013729"/>
    </source>
</evidence>
<dbReference type="NCBIfam" id="NF001263">
    <property type="entry name" value="PRK00226.1-4"/>
    <property type="match status" value="1"/>
</dbReference>